<keyword evidence="4" id="KW-1185">Reference proteome</keyword>
<dbReference type="Pfam" id="PF08044">
    <property type="entry name" value="DUF1707"/>
    <property type="match status" value="1"/>
</dbReference>
<dbReference type="PANTHER" id="PTHR40763:SF5">
    <property type="entry name" value="MEMBRANE PROTEIN"/>
    <property type="match status" value="1"/>
</dbReference>
<keyword evidence="1" id="KW-0472">Membrane</keyword>
<organism evidence="3 4">
    <name type="scientific">Corynebacterium riegelii</name>
    <dbReference type="NCBI Taxonomy" id="156976"/>
    <lineage>
        <taxon>Bacteria</taxon>
        <taxon>Bacillati</taxon>
        <taxon>Actinomycetota</taxon>
        <taxon>Actinomycetes</taxon>
        <taxon>Mycobacteriales</taxon>
        <taxon>Corynebacteriaceae</taxon>
        <taxon>Corynebacterium</taxon>
    </lineage>
</organism>
<feature type="transmembrane region" description="Helical" evidence="1">
    <location>
        <begin position="130"/>
        <end position="149"/>
    </location>
</feature>
<dbReference type="PANTHER" id="PTHR40763">
    <property type="entry name" value="MEMBRANE PROTEIN-RELATED"/>
    <property type="match status" value="1"/>
</dbReference>
<keyword evidence="1" id="KW-0812">Transmembrane</keyword>
<sequence>MSTPYGNMRIGDAERMHAMDTLGRALGEGRLTMDEFDQRCNQVASAQTNNDLRPILADLPSAPLNAQPANALQPVEFGGQGADKLYSAREIVLARRQGQRTRAGVFWLGTLGTVGASFAASALAGPMLSSLLLLVIPTLFVLLYVMKVGPDNWYQPTIRELEKQRRQVVRARQLELEQSQAYELAQRKLERKAQIDRLTGDALNMAQQTMNRFKPRN</sequence>
<evidence type="ECO:0000259" key="2">
    <source>
        <dbReference type="Pfam" id="PF08044"/>
    </source>
</evidence>
<feature type="domain" description="DUF1707" evidence="2">
    <location>
        <begin position="8"/>
        <end position="60"/>
    </location>
</feature>
<proteinExistence type="predicted"/>
<accession>A0A0K1REE8</accession>
<gene>
    <name evidence="3" type="ORF">AK829_11085</name>
</gene>
<evidence type="ECO:0000313" key="3">
    <source>
        <dbReference type="EMBL" id="AKV59571.1"/>
    </source>
</evidence>
<evidence type="ECO:0000256" key="1">
    <source>
        <dbReference type="SAM" id="Phobius"/>
    </source>
</evidence>
<dbReference type="STRING" id="156976.AK829_11085"/>
<dbReference type="PATRIC" id="fig|156976.3.peg.2234"/>
<feature type="transmembrane region" description="Helical" evidence="1">
    <location>
        <begin position="105"/>
        <end position="124"/>
    </location>
</feature>
<keyword evidence="1" id="KW-1133">Transmembrane helix</keyword>
<name>A0A0K1REE8_9CORY</name>
<reference evidence="3 4" key="1">
    <citation type="submission" date="2015-08" db="EMBL/GenBank/DDBJ databases">
        <authorList>
            <person name="Babu N.S."/>
            <person name="Beckwith C.J."/>
            <person name="Beseler K.G."/>
            <person name="Brison A."/>
            <person name="Carone J.V."/>
            <person name="Caskin T.P."/>
            <person name="Diamond M."/>
            <person name="Durham M.E."/>
            <person name="Foxe J.M."/>
            <person name="Go M."/>
            <person name="Henderson B.A."/>
            <person name="Jones I.B."/>
            <person name="McGettigan J.A."/>
            <person name="Micheletti S.J."/>
            <person name="Nasrallah M.E."/>
            <person name="Ortiz D."/>
            <person name="Piller C.R."/>
            <person name="Privatt S.R."/>
            <person name="Schneider S.L."/>
            <person name="Sharp S."/>
            <person name="Smith T.C."/>
            <person name="Stanton J.D."/>
            <person name="Ullery H.E."/>
            <person name="Wilson R.J."/>
            <person name="Serrano M.G."/>
            <person name="Buck G."/>
            <person name="Lee V."/>
            <person name="Wang Y."/>
            <person name="Carvalho R."/>
            <person name="Voegtly L."/>
            <person name="Shi R."/>
            <person name="Duckworth R."/>
            <person name="Johnson A."/>
            <person name="Loviza R."/>
            <person name="Walstead R."/>
            <person name="Shah Z."/>
            <person name="Kiflezghi M."/>
            <person name="Wade K."/>
            <person name="Ball S.L."/>
            <person name="Bradley K.W."/>
            <person name="Asai D.J."/>
            <person name="Bowman C.A."/>
            <person name="Russell D.A."/>
            <person name="Pope W.H."/>
            <person name="Jacobs-Sera D."/>
            <person name="Hendrix R.W."/>
            <person name="Hatfull G.F."/>
        </authorList>
    </citation>
    <scope>NUCLEOTIDE SEQUENCE [LARGE SCALE GENOMIC DNA]</scope>
    <source>
        <strain evidence="3 4">PUDD_83A45</strain>
    </source>
</reference>
<protein>
    <recommendedName>
        <fullName evidence="2">DUF1707 domain-containing protein</fullName>
    </recommendedName>
</protein>
<evidence type="ECO:0000313" key="4">
    <source>
        <dbReference type="Proteomes" id="UP000060016"/>
    </source>
</evidence>
<dbReference type="AlphaFoldDB" id="A0A0K1REE8"/>
<dbReference type="InterPro" id="IPR012551">
    <property type="entry name" value="DUF1707_SHOCT-like"/>
</dbReference>
<dbReference type="RefSeq" id="WP_052205895.1">
    <property type="nucleotide sequence ID" value="NZ_CP012342.1"/>
</dbReference>
<dbReference type="Proteomes" id="UP000060016">
    <property type="component" value="Chromosome"/>
</dbReference>
<dbReference type="EMBL" id="CP012342">
    <property type="protein sequence ID" value="AKV59571.1"/>
    <property type="molecule type" value="Genomic_DNA"/>
</dbReference>
<dbReference type="KEGG" id="crie:AK829_11085"/>